<evidence type="ECO:0000256" key="1">
    <source>
        <dbReference type="SAM" id="Phobius"/>
    </source>
</evidence>
<proteinExistence type="predicted"/>
<keyword evidence="3" id="KW-1185">Reference proteome</keyword>
<sequence>MRTGLLVATWVVLFAVLIRSLDVAFAWWKGDLAQPAFGDWVWIVLLPVWVFLYVRYFSVFRPGCTACEARDDEPLGPRGV</sequence>
<accession>A0A1B4V540</accession>
<feature type="transmembrane region" description="Helical" evidence="1">
    <location>
        <begin position="36"/>
        <end position="54"/>
    </location>
</feature>
<dbReference type="KEGG" id="sva:SVA_2098"/>
<evidence type="ECO:0000313" key="2">
    <source>
        <dbReference type="EMBL" id="BAU48650.1"/>
    </source>
</evidence>
<keyword evidence="1" id="KW-0812">Transmembrane</keyword>
<organism evidence="2 3">
    <name type="scientific">Sulfurifustis variabilis</name>
    <dbReference type="NCBI Taxonomy" id="1675686"/>
    <lineage>
        <taxon>Bacteria</taxon>
        <taxon>Pseudomonadati</taxon>
        <taxon>Pseudomonadota</taxon>
        <taxon>Gammaproteobacteria</taxon>
        <taxon>Acidiferrobacterales</taxon>
        <taxon>Acidiferrobacteraceae</taxon>
        <taxon>Sulfurifustis</taxon>
    </lineage>
</organism>
<reference evidence="2 3" key="1">
    <citation type="submission" date="2015-08" db="EMBL/GenBank/DDBJ databases">
        <title>Complete genome sequence of Sulfurifustis variabilis.</title>
        <authorList>
            <person name="Miura A."/>
            <person name="Kojima H."/>
            <person name="Fukui M."/>
        </authorList>
    </citation>
    <scope>NUCLEOTIDE SEQUENCE [LARGE SCALE GENOMIC DNA]</scope>
    <source>
        <strain evidence="3">skN76</strain>
    </source>
</reference>
<dbReference type="AlphaFoldDB" id="A0A1B4V540"/>
<keyword evidence="1" id="KW-1133">Transmembrane helix</keyword>
<protein>
    <submittedName>
        <fullName evidence="2">Uncharacterized protein</fullName>
    </submittedName>
</protein>
<gene>
    <name evidence="2" type="ORF">SVA_2098</name>
</gene>
<dbReference type="Proteomes" id="UP000218899">
    <property type="component" value="Chromosome"/>
</dbReference>
<evidence type="ECO:0000313" key="3">
    <source>
        <dbReference type="Proteomes" id="UP000218899"/>
    </source>
</evidence>
<name>A0A1B4V540_9GAMM</name>
<keyword evidence="1" id="KW-0472">Membrane</keyword>
<dbReference type="EMBL" id="AP014936">
    <property type="protein sequence ID" value="BAU48650.1"/>
    <property type="molecule type" value="Genomic_DNA"/>
</dbReference>